<feature type="repeat" description="WD" evidence="7">
    <location>
        <begin position="339"/>
        <end position="381"/>
    </location>
</feature>
<dbReference type="PROSITE" id="PS50082">
    <property type="entry name" value="WD_REPEATS_2"/>
    <property type="match status" value="4"/>
</dbReference>
<dbReference type="PRINTS" id="PR00320">
    <property type="entry name" value="GPROTEINBRPT"/>
</dbReference>
<dbReference type="EMBL" id="JAACXV010000408">
    <property type="protein sequence ID" value="KAF7278075.1"/>
    <property type="molecule type" value="Genomic_DNA"/>
</dbReference>
<dbReference type="GO" id="GO:0000466">
    <property type="term" value="P:maturation of 5.8S rRNA from tricistronic rRNA transcript (SSU-rRNA, 5.8S rRNA, LSU-rRNA)"/>
    <property type="evidence" value="ECO:0007669"/>
    <property type="project" value="UniProtKB-UniRule"/>
</dbReference>
<dbReference type="PROSITE" id="PS50294">
    <property type="entry name" value="WD_REPEATS_REGION"/>
    <property type="match status" value="4"/>
</dbReference>
<feature type="repeat" description="WD" evidence="7">
    <location>
        <begin position="254"/>
        <end position="285"/>
    </location>
</feature>
<dbReference type="PANTHER" id="PTHR19855:SF11">
    <property type="entry name" value="RIBOSOME BIOGENESIS PROTEIN WDR12"/>
    <property type="match status" value="1"/>
</dbReference>
<evidence type="ECO:0000256" key="6">
    <source>
        <dbReference type="HAMAP-Rule" id="MF_03029"/>
    </source>
</evidence>
<evidence type="ECO:0000256" key="4">
    <source>
        <dbReference type="ARBA" id="ARBA00022737"/>
    </source>
</evidence>
<feature type="domain" description="NLE" evidence="8">
    <location>
        <begin position="9"/>
        <end position="76"/>
    </location>
</feature>
<dbReference type="GO" id="GO:0030687">
    <property type="term" value="C:preribosome, large subunit precursor"/>
    <property type="evidence" value="ECO:0007669"/>
    <property type="project" value="UniProtKB-UniRule"/>
</dbReference>
<accession>A0A834IBS0</accession>
<dbReference type="GO" id="GO:0005654">
    <property type="term" value="C:nucleoplasm"/>
    <property type="evidence" value="ECO:0007669"/>
    <property type="project" value="UniProtKB-SubCell"/>
</dbReference>
<keyword evidence="3 7" id="KW-0853">WD repeat</keyword>
<evidence type="ECO:0000256" key="2">
    <source>
        <dbReference type="ARBA" id="ARBA00022552"/>
    </source>
</evidence>
<feature type="repeat" description="WD" evidence="7">
    <location>
        <begin position="191"/>
        <end position="223"/>
    </location>
</feature>
<evidence type="ECO:0000259" key="8">
    <source>
        <dbReference type="Pfam" id="PF08154"/>
    </source>
</evidence>
<evidence type="ECO:0000313" key="9">
    <source>
        <dbReference type="EMBL" id="KAF7278075.1"/>
    </source>
</evidence>
<dbReference type="Proteomes" id="UP000625711">
    <property type="component" value="Unassembled WGS sequence"/>
</dbReference>
<dbReference type="InterPro" id="IPR036322">
    <property type="entry name" value="WD40_repeat_dom_sf"/>
</dbReference>
<dbReference type="InterPro" id="IPR028599">
    <property type="entry name" value="WDR12/Ytm1"/>
</dbReference>
<dbReference type="AlphaFoldDB" id="A0A834IBS0"/>
<dbReference type="Gene3D" id="2.130.10.10">
    <property type="entry name" value="YVTN repeat-like/Quinoprotein amine dehydrogenase"/>
    <property type="match status" value="1"/>
</dbReference>
<dbReference type="PANTHER" id="PTHR19855">
    <property type="entry name" value="WD40 REPEAT PROTEIN 12, 37"/>
    <property type="match status" value="1"/>
</dbReference>
<protein>
    <recommendedName>
        <fullName evidence="6">Ribosome biogenesis protein WDR12 homolog</fullName>
    </recommendedName>
</protein>
<keyword evidence="10" id="KW-1185">Reference proteome</keyword>
<gene>
    <name evidence="9" type="ORF">GWI33_008841</name>
</gene>
<dbReference type="SMART" id="SM00320">
    <property type="entry name" value="WD40"/>
    <property type="match status" value="7"/>
</dbReference>
<dbReference type="HAMAP" id="MF_03029">
    <property type="entry name" value="WDR12"/>
    <property type="match status" value="1"/>
</dbReference>
<dbReference type="CDD" id="cd00200">
    <property type="entry name" value="WD40"/>
    <property type="match status" value="1"/>
</dbReference>
<proteinExistence type="inferred from homology"/>
<name>A0A834IBS0_RHYFE</name>
<keyword evidence="4" id="KW-0677">Repeat</keyword>
<dbReference type="InterPro" id="IPR012972">
    <property type="entry name" value="NLE"/>
</dbReference>
<sequence length="420" mass="47357">MQYSNECQLQIRLLTKQEIYSVPDVPVSVPSNIDPKALNQLLNELLKESSADFLKPKDFDFLAVGELIRLTLLEHLQERNVSTESTIDVEYIERTPAPEPEDSILHDDWVSSIQCTDKWILSGCYDNSVNIWTSHGKPVVSVKDHSEMVKGVTWIDRNDVSKGFVSVSHDQTGVIWEWVEGSEQMIPKVQLRGHERGIDCVSVSPNSATLATGGWDTNLKLWSASLNADDTGEPSSKRLRGARGIFTRVPLHTLKGHKEDISSVNWTDNHTVCTASMDHTIKFWDCELNGIKNEIVDQKAFLSSSWSTLSNTLLAASADRNIRLYDPRSTEGSICKSMFTSHVLWVTCVTWSKYNEHLFLSGSYDSTVKMWDTRSPKAPLYNLRGHEGQVLTVDWSNNKYLMSGGTDNSINIFKNKHVLH</sequence>
<dbReference type="OrthoDB" id="10251381at2759"/>
<dbReference type="GO" id="GO:0005730">
    <property type="term" value="C:nucleolus"/>
    <property type="evidence" value="ECO:0007669"/>
    <property type="project" value="UniProtKB-SubCell"/>
</dbReference>
<evidence type="ECO:0000256" key="3">
    <source>
        <dbReference type="ARBA" id="ARBA00022574"/>
    </source>
</evidence>
<comment type="function">
    <text evidence="6">Required for maturation of ribosomal RNAs and formation of the large ribosomal subunit.</text>
</comment>
<organism evidence="9 10">
    <name type="scientific">Rhynchophorus ferrugineus</name>
    <name type="common">Red palm weevil</name>
    <name type="synonym">Curculio ferrugineus</name>
    <dbReference type="NCBI Taxonomy" id="354439"/>
    <lineage>
        <taxon>Eukaryota</taxon>
        <taxon>Metazoa</taxon>
        <taxon>Ecdysozoa</taxon>
        <taxon>Arthropoda</taxon>
        <taxon>Hexapoda</taxon>
        <taxon>Insecta</taxon>
        <taxon>Pterygota</taxon>
        <taxon>Neoptera</taxon>
        <taxon>Endopterygota</taxon>
        <taxon>Coleoptera</taxon>
        <taxon>Polyphaga</taxon>
        <taxon>Cucujiformia</taxon>
        <taxon>Curculionidae</taxon>
        <taxon>Dryophthorinae</taxon>
        <taxon>Rhynchophorus</taxon>
    </lineage>
</organism>
<keyword evidence="5 6" id="KW-0539">Nucleus</keyword>
<evidence type="ECO:0000256" key="5">
    <source>
        <dbReference type="ARBA" id="ARBA00023242"/>
    </source>
</evidence>
<evidence type="ECO:0000256" key="1">
    <source>
        <dbReference type="ARBA" id="ARBA00022517"/>
    </source>
</evidence>
<dbReference type="SUPFAM" id="SSF50978">
    <property type="entry name" value="WD40 repeat-like"/>
    <property type="match status" value="1"/>
</dbReference>
<feature type="repeat" description="WD" evidence="7">
    <location>
        <begin position="383"/>
        <end position="414"/>
    </location>
</feature>
<dbReference type="InterPro" id="IPR020472">
    <property type="entry name" value="WD40_PAC1"/>
</dbReference>
<dbReference type="GO" id="GO:0043021">
    <property type="term" value="F:ribonucleoprotein complex binding"/>
    <property type="evidence" value="ECO:0007669"/>
    <property type="project" value="UniProtKB-UniRule"/>
</dbReference>
<reference evidence="9" key="1">
    <citation type="submission" date="2020-08" db="EMBL/GenBank/DDBJ databases">
        <title>Genome sequencing and assembly of the red palm weevil Rhynchophorus ferrugineus.</title>
        <authorList>
            <person name="Dias G.B."/>
            <person name="Bergman C.M."/>
            <person name="Manee M."/>
        </authorList>
    </citation>
    <scope>NUCLEOTIDE SEQUENCE</scope>
    <source>
        <strain evidence="9">AA-2017</strain>
        <tissue evidence="9">Whole larva</tissue>
    </source>
</reference>
<comment type="similarity">
    <text evidence="6">Belongs to the WD repeat WDR12/YTM1 family.</text>
</comment>
<dbReference type="Pfam" id="PF08154">
    <property type="entry name" value="NLE"/>
    <property type="match status" value="1"/>
</dbReference>
<dbReference type="InterPro" id="IPR015943">
    <property type="entry name" value="WD40/YVTN_repeat-like_dom_sf"/>
</dbReference>
<evidence type="ECO:0000256" key="7">
    <source>
        <dbReference type="PROSITE-ProRule" id="PRU00221"/>
    </source>
</evidence>
<dbReference type="Pfam" id="PF00400">
    <property type="entry name" value="WD40"/>
    <property type="match status" value="5"/>
</dbReference>
<evidence type="ECO:0000313" key="10">
    <source>
        <dbReference type="Proteomes" id="UP000625711"/>
    </source>
</evidence>
<keyword evidence="1 6" id="KW-0690">Ribosome biogenesis</keyword>
<comment type="subcellular location">
    <subcellularLocation>
        <location evidence="6">Nucleus</location>
        <location evidence="6">Nucleolus</location>
    </subcellularLocation>
    <subcellularLocation>
        <location evidence="6">Nucleus</location>
        <location evidence="6">Nucleoplasm</location>
    </subcellularLocation>
</comment>
<comment type="caution">
    <text evidence="9">The sequence shown here is derived from an EMBL/GenBank/DDBJ whole genome shotgun (WGS) entry which is preliminary data.</text>
</comment>
<dbReference type="InterPro" id="IPR001680">
    <property type="entry name" value="WD40_rpt"/>
</dbReference>
<dbReference type="GO" id="GO:0000463">
    <property type="term" value="P:maturation of LSU-rRNA from tricistronic rRNA transcript (SSU-rRNA, 5.8S rRNA, LSU-rRNA)"/>
    <property type="evidence" value="ECO:0007669"/>
    <property type="project" value="UniProtKB-UniRule"/>
</dbReference>
<keyword evidence="2 6" id="KW-0698">rRNA processing</keyword>
<dbReference type="FunFam" id="2.130.10.10:FF:001898">
    <property type="entry name" value="Ribosome biogenesis protein WDR12 homolog"/>
    <property type="match status" value="1"/>
</dbReference>